<organism evidence="2 3">
    <name type="scientific">Leuconostoc fallax</name>
    <dbReference type="NCBI Taxonomy" id="1251"/>
    <lineage>
        <taxon>Bacteria</taxon>
        <taxon>Bacillati</taxon>
        <taxon>Bacillota</taxon>
        <taxon>Bacilli</taxon>
        <taxon>Lactobacillales</taxon>
        <taxon>Lactobacillaceae</taxon>
        <taxon>Leuconostoc</taxon>
    </lineage>
</organism>
<name>A0A4R5N8S1_9LACO</name>
<evidence type="ECO:0000256" key="1">
    <source>
        <dbReference type="SAM" id="Phobius"/>
    </source>
</evidence>
<feature type="transmembrane region" description="Helical" evidence="1">
    <location>
        <begin position="220"/>
        <end position="240"/>
    </location>
</feature>
<keyword evidence="3" id="KW-1185">Reference proteome</keyword>
<keyword evidence="1" id="KW-0812">Transmembrane</keyword>
<feature type="transmembrane region" description="Helical" evidence="1">
    <location>
        <begin position="160"/>
        <end position="182"/>
    </location>
</feature>
<evidence type="ECO:0008006" key="4">
    <source>
        <dbReference type="Google" id="ProtNLM"/>
    </source>
</evidence>
<reference evidence="2 3" key="1">
    <citation type="journal article" date="2019" name="Appl. Microbiol. Biotechnol.">
        <title>Uncovering carbohydrate metabolism through a genotype-phenotype association study of 56 lactic acid bacteria genomes.</title>
        <authorList>
            <person name="Buron-Moles G."/>
            <person name="Chailyan A."/>
            <person name="Dolejs I."/>
            <person name="Forster J."/>
            <person name="Miks M.H."/>
        </authorList>
    </citation>
    <scope>NUCLEOTIDE SEQUENCE [LARGE SCALE GENOMIC DNA]</scope>
    <source>
        <strain evidence="2 3">ATCC 700006</strain>
    </source>
</reference>
<dbReference type="STRING" id="907931.GCA_000165675_00392"/>
<sequence>MWHYIKFELKNTVGYSLAMIVGGLLPLMLAIGNYHATPDPIANQALAKGLFATLLPMIPLGLVILPFTIAFGRDTTDGVTDRLVLFGYSLAKQLIAKFVSVFILVNIITVIYCLTLLHILPLPNLSILSMINIFTSISILSLSLYLLAFTIAQVFQGFHLIQGVAMVFYFGIAFLTGSMGTFQLPSTIESVMQWIPFSIFRETLKAHWATGFLSDMQSQWFKMIVFLFITVVLFCLAQYYRYAKRHMSSLRILIK</sequence>
<feature type="transmembrane region" description="Helical" evidence="1">
    <location>
        <begin position="125"/>
        <end position="148"/>
    </location>
</feature>
<feature type="transmembrane region" description="Helical" evidence="1">
    <location>
        <begin position="12"/>
        <end position="31"/>
    </location>
</feature>
<evidence type="ECO:0000313" key="2">
    <source>
        <dbReference type="EMBL" id="TDG68326.1"/>
    </source>
</evidence>
<comment type="caution">
    <text evidence="2">The sequence shown here is derived from an EMBL/GenBank/DDBJ whole genome shotgun (WGS) entry which is preliminary data.</text>
</comment>
<dbReference type="AlphaFoldDB" id="A0A4R5N8S1"/>
<accession>A0A4R5N8S1</accession>
<feature type="transmembrane region" description="Helical" evidence="1">
    <location>
        <begin position="51"/>
        <end position="73"/>
    </location>
</feature>
<keyword evidence="1" id="KW-1133">Transmembrane helix</keyword>
<dbReference type="Proteomes" id="UP000295681">
    <property type="component" value="Unassembled WGS sequence"/>
</dbReference>
<evidence type="ECO:0000313" key="3">
    <source>
        <dbReference type="Proteomes" id="UP000295681"/>
    </source>
</evidence>
<dbReference type="EMBL" id="PUFI01000014">
    <property type="protein sequence ID" value="TDG68326.1"/>
    <property type="molecule type" value="Genomic_DNA"/>
</dbReference>
<feature type="transmembrane region" description="Helical" evidence="1">
    <location>
        <begin position="94"/>
        <end position="119"/>
    </location>
</feature>
<protein>
    <recommendedName>
        <fullName evidence="4">ABC-2 type transporter domain-containing protein</fullName>
    </recommendedName>
</protein>
<keyword evidence="1" id="KW-0472">Membrane</keyword>
<gene>
    <name evidence="2" type="ORF">C5L23_000632</name>
</gene>
<proteinExistence type="predicted"/>
<dbReference type="RefSeq" id="WP_010008340.1">
    <property type="nucleotide sequence ID" value="NZ_JAGYGP010000001.1"/>
</dbReference>